<evidence type="ECO:0000313" key="1">
    <source>
        <dbReference type="EMBL" id="KAF5810594.1"/>
    </source>
</evidence>
<evidence type="ECO:0000313" key="2">
    <source>
        <dbReference type="Proteomes" id="UP000215914"/>
    </source>
</evidence>
<comment type="caution">
    <text evidence="1">The sequence shown here is derived from an EMBL/GenBank/DDBJ whole genome shotgun (WGS) entry which is preliminary data.</text>
</comment>
<reference evidence="1" key="2">
    <citation type="submission" date="2020-06" db="EMBL/GenBank/DDBJ databases">
        <title>Helianthus annuus Genome sequencing and assembly Release 2.</title>
        <authorList>
            <person name="Gouzy J."/>
            <person name="Langlade N."/>
            <person name="Munos S."/>
        </authorList>
    </citation>
    <scope>NUCLEOTIDE SEQUENCE</scope>
    <source>
        <tissue evidence="1">Leaves</tissue>
    </source>
</reference>
<keyword evidence="2" id="KW-1185">Reference proteome</keyword>
<reference evidence="1" key="1">
    <citation type="journal article" date="2017" name="Nature">
        <title>The sunflower genome provides insights into oil metabolism, flowering and Asterid evolution.</title>
        <authorList>
            <person name="Badouin H."/>
            <person name="Gouzy J."/>
            <person name="Grassa C.J."/>
            <person name="Murat F."/>
            <person name="Staton S.E."/>
            <person name="Cottret L."/>
            <person name="Lelandais-Briere C."/>
            <person name="Owens G.L."/>
            <person name="Carrere S."/>
            <person name="Mayjonade B."/>
            <person name="Legrand L."/>
            <person name="Gill N."/>
            <person name="Kane N.C."/>
            <person name="Bowers J.E."/>
            <person name="Hubner S."/>
            <person name="Bellec A."/>
            <person name="Berard A."/>
            <person name="Berges H."/>
            <person name="Blanchet N."/>
            <person name="Boniface M.C."/>
            <person name="Brunel D."/>
            <person name="Catrice O."/>
            <person name="Chaidir N."/>
            <person name="Claudel C."/>
            <person name="Donnadieu C."/>
            <person name="Faraut T."/>
            <person name="Fievet G."/>
            <person name="Helmstetter N."/>
            <person name="King M."/>
            <person name="Knapp S.J."/>
            <person name="Lai Z."/>
            <person name="Le Paslier M.C."/>
            <person name="Lippi Y."/>
            <person name="Lorenzon L."/>
            <person name="Mandel J.R."/>
            <person name="Marage G."/>
            <person name="Marchand G."/>
            <person name="Marquand E."/>
            <person name="Bret-Mestries E."/>
            <person name="Morien E."/>
            <person name="Nambeesan S."/>
            <person name="Nguyen T."/>
            <person name="Pegot-Espagnet P."/>
            <person name="Pouilly N."/>
            <person name="Raftis F."/>
            <person name="Sallet E."/>
            <person name="Schiex T."/>
            <person name="Thomas J."/>
            <person name="Vandecasteele C."/>
            <person name="Vares D."/>
            <person name="Vear F."/>
            <person name="Vautrin S."/>
            <person name="Crespi M."/>
            <person name="Mangin B."/>
            <person name="Burke J.M."/>
            <person name="Salse J."/>
            <person name="Munos S."/>
            <person name="Vincourt P."/>
            <person name="Rieseberg L.H."/>
            <person name="Langlade N.B."/>
        </authorList>
    </citation>
    <scope>NUCLEOTIDE SEQUENCE</scope>
    <source>
        <tissue evidence="1">Leaves</tissue>
    </source>
</reference>
<organism evidence="1 2">
    <name type="scientific">Helianthus annuus</name>
    <name type="common">Common sunflower</name>
    <dbReference type="NCBI Taxonomy" id="4232"/>
    <lineage>
        <taxon>Eukaryota</taxon>
        <taxon>Viridiplantae</taxon>
        <taxon>Streptophyta</taxon>
        <taxon>Embryophyta</taxon>
        <taxon>Tracheophyta</taxon>
        <taxon>Spermatophyta</taxon>
        <taxon>Magnoliopsida</taxon>
        <taxon>eudicotyledons</taxon>
        <taxon>Gunneridae</taxon>
        <taxon>Pentapetalae</taxon>
        <taxon>asterids</taxon>
        <taxon>campanulids</taxon>
        <taxon>Asterales</taxon>
        <taxon>Asteraceae</taxon>
        <taxon>Asteroideae</taxon>
        <taxon>Heliantheae alliance</taxon>
        <taxon>Heliantheae</taxon>
        <taxon>Helianthus</taxon>
    </lineage>
</organism>
<name>A0A9K3J8B9_HELAN</name>
<accession>A0A9K3J8B9</accession>
<protein>
    <submittedName>
        <fullName evidence="1">Uncharacterized protein</fullName>
    </submittedName>
</protein>
<proteinExistence type="predicted"/>
<sequence>MIRDNLKTQISPLIEPCIQASRRGRSGDYWQMIVNTNGCILDLLNSNNRSVEPRVLLCQ</sequence>
<gene>
    <name evidence="1" type="ORF">HanXRQr2_Chr04g0171421</name>
</gene>
<dbReference type="AlphaFoldDB" id="A0A9K3J8B9"/>
<dbReference type="EMBL" id="MNCJ02000319">
    <property type="protein sequence ID" value="KAF5810594.1"/>
    <property type="molecule type" value="Genomic_DNA"/>
</dbReference>
<dbReference type="Gramene" id="mRNA:HanXRQr2_Chr04g0171421">
    <property type="protein sequence ID" value="mRNA:HanXRQr2_Chr04g0171421"/>
    <property type="gene ID" value="HanXRQr2_Chr04g0171421"/>
</dbReference>
<dbReference type="Proteomes" id="UP000215914">
    <property type="component" value="Unassembled WGS sequence"/>
</dbReference>